<dbReference type="InterPro" id="IPR022127">
    <property type="entry name" value="STIMATE/YPL162C"/>
</dbReference>
<evidence type="ECO:0000313" key="4">
    <source>
        <dbReference type="Proteomes" id="UP000076722"/>
    </source>
</evidence>
<keyword evidence="4" id="KW-1185">Reference proteome</keyword>
<feature type="transmembrane region" description="Helical" evidence="2">
    <location>
        <begin position="196"/>
        <end position="214"/>
    </location>
</feature>
<organism evidence="3 4">
    <name type="scientific">Sistotremastrum niveocremeum HHB9708</name>
    <dbReference type="NCBI Taxonomy" id="1314777"/>
    <lineage>
        <taxon>Eukaryota</taxon>
        <taxon>Fungi</taxon>
        <taxon>Dikarya</taxon>
        <taxon>Basidiomycota</taxon>
        <taxon>Agaricomycotina</taxon>
        <taxon>Agaricomycetes</taxon>
        <taxon>Sistotremastrales</taxon>
        <taxon>Sistotremastraceae</taxon>
        <taxon>Sertulicium</taxon>
        <taxon>Sertulicium niveocremeum</taxon>
    </lineage>
</organism>
<evidence type="ECO:0008006" key="5">
    <source>
        <dbReference type="Google" id="ProtNLM"/>
    </source>
</evidence>
<dbReference type="Pfam" id="PF12400">
    <property type="entry name" value="STIMATE"/>
    <property type="match status" value="1"/>
</dbReference>
<name>A0A164ZN08_9AGAM</name>
<dbReference type="EMBL" id="KV419396">
    <property type="protein sequence ID" value="KZS97875.1"/>
    <property type="molecule type" value="Genomic_DNA"/>
</dbReference>
<dbReference type="OrthoDB" id="431202at2759"/>
<protein>
    <recommendedName>
        <fullName evidence="5">Vacuolar membrane protein</fullName>
    </recommendedName>
</protein>
<evidence type="ECO:0000256" key="2">
    <source>
        <dbReference type="SAM" id="Phobius"/>
    </source>
</evidence>
<feature type="region of interest" description="Disordered" evidence="1">
    <location>
        <begin position="239"/>
        <end position="367"/>
    </location>
</feature>
<dbReference type="PANTHER" id="PTHR31735">
    <property type="entry name" value="VACUOLAR MEMBRANE PROTEIN YPL162C"/>
    <property type="match status" value="1"/>
</dbReference>
<evidence type="ECO:0000256" key="1">
    <source>
        <dbReference type="SAM" id="MobiDB-lite"/>
    </source>
</evidence>
<feature type="compositionally biased region" description="Polar residues" evidence="1">
    <location>
        <begin position="309"/>
        <end position="346"/>
    </location>
</feature>
<accession>A0A164ZN08</accession>
<sequence length="412" mass="45136">MIPSISYHPEDDDDYELPVDRKSCSLLGPTALIVQALMGIFVISSLLLKRHREKPKRPWKIWTFDFSKQVVGQAFIHGLNVLISDQGASRSAGRNACVYYFFNVLIDTTFGVAVIYGLLHLLSRLFIDVFHLKGIRSGEYDNPPRFSYWARQAAIYIVVLTAMKLLVVALFAVWPGIIEVGAWLLSWTGSSNAAQVIFVMGIFPIIMNVIQFWIIDSIVKASSQGPVALGYQAATEPLIDDVPSDHEDDDLDPAVSTGTDRDLESALPVKRPSRAGSAEPDEQKGVSTELTPTSPPANDHGSLHDYPPSRSTSPLSQTADGRPSSTRGRLSPLSFQNPPIKSTSRAPPNILVHPPVPSQNSTYGALGQSPPFSKLLFQQADLSAEKRSINDSIPSTTDHNRIALAHNIQFPS</sequence>
<gene>
    <name evidence="3" type="ORF">SISNIDRAFT_405971</name>
</gene>
<dbReference type="AlphaFoldDB" id="A0A164ZN08"/>
<feature type="transmembrane region" description="Helical" evidence="2">
    <location>
        <begin position="153"/>
        <end position="184"/>
    </location>
</feature>
<reference evidence="3 4" key="1">
    <citation type="journal article" date="2016" name="Mol. Biol. Evol.">
        <title>Comparative Genomics of Early-Diverging Mushroom-Forming Fungi Provides Insights into the Origins of Lignocellulose Decay Capabilities.</title>
        <authorList>
            <person name="Nagy L.G."/>
            <person name="Riley R."/>
            <person name="Tritt A."/>
            <person name="Adam C."/>
            <person name="Daum C."/>
            <person name="Floudas D."/>
            <person name="Sun H."/>
            <person name="Yadav J.S."/>
            <person name="Pangilinan J."/>
            <person name="Larsson K.H."/>
            <person name="Matsuura K."/>
            <person name="Barry K."/>
            <person name="Labutti K."/>
            <person name="Kuo R."/>
            <person name="Ohm R.A."/>
            <person name="Bhattacharya S.S."/>
            <person name="Shirouzu T."/>
            <person name="Yoshinaga Y."/>
            <person name="Martin F.M."/>
            <person name="Grigoriev I.V."/>
            <person name="Hibbett D.S."/>
        </authorList>
    </citation>
    <scope>NUCLEOTIDE SEQUENCE [LARGE SCALE GENOMIC DNA]</scope>
    <source>
        <strain evidence="3 4">HHB9708</strain>
    </source>
</reference>
<dbReference type="STRING" id="1314777.A0A164ZN08"/>
<feature type="transmembrane region" description="Helical" evidence="2">
    <location>
        <begin position="26"/>
        <end position="48"/>
    </location>
</feature>
<dbReference type="Proteomes" id="UP000076722">
    <property type="component" value="Unassembled WGS sequence"/>
</dbReference>
<dbReference type="PANTHER" id="PTHR31735:SF1">
    <property type="entry name" value="VACUOLAR MEMBRANE PROTEIN YPL162C"/>
    <property type="match status" value="1"/>
</dbReference>
<proteinExistence type="predicted"/>
<keyword evidence="2" id="KW-0472">Membrane</keyword>
<keyword evidence="2" id="KW-0812">Transmembrane</keyword>
<evidence type="ECO:0000313" key="3">
    <source>
        <dbReference type="EMBL" id="KZS97875.1"/>
    </source>
</evidence>
<keyword evidence="2" id="KW-1133">Transmembrane helix</keyword>
<dbReference type="GO" id="GO:0016020">
    <property type="term" value="C:membrane"/>
    <property type="evidence" value="ECO:0007669"/>
    <property type="project" value="TreeGrafter"/>
</dbReference>
<feature type="transmembrane region" description="Helical" evidence="2">
    <location>
        <begin position="98"/>
        <end position="119"/>
    </location>
</feature>